<sequence length="526" mass="58318">MVLDAAIDFSEQDPSAEAFGSLGGQELPPMAADNVPPVPTGGPIGTAVVLPTTHEAPTFCIPVIDTALKFIHELKSNPLVIDEKLDKGTQWRLHHPLTEPMALTPDEQLSIKLFLADTDGSEKIYNEVREAILEWHPEDKILTHHCVKRKVAEISGITPILEDMCPNSCISYTGPFKDLDICPYCHKHCYDPILLASCGDKKPRQQFNTFPVGPQIQARFRSPESVADMQHQKQIMADVLAELQLSGKLDIIEDIPHGSDFWDAYQHGQIAPDDVCLIFSMDGAQLYEHKASNCWIYIWILVDVSPDKHYKKKYIMPGAIVPGPNKPKNSDSLLFPGLHHVTALQNEGLAIWDASQDVTFKSHPWIFLAEADAIGAPELTGYVGHHGKKGCRNRCGRKGRRKPGGSHYYAVCLKPDNYSEHGCDDDDYEPSDLPTASPAQYKQDLLSIQASTSTSNYEARRLETGLSKSSIFCGLAPSCTLPVPLLFPGDIMHLFGINIPDLLQKLWRGLMECDTKNEDSCYKAPL</sequence>
<evidence type="ECO:0000313" key="2">
    <source>
        <dbReference type="Proteomes" id="UP000287166"/>
    </source>
</evidence>
<name>A0A401GIN2_9APHY</name>
<gene>
    <name evidence="1" type="ORF">SCP_0404420</name>
</gene>
<dbReference type="InParanoid" id="A0A401GIN2"/>
<reference evidence="1 2" key="1">
    <citation type="journal article" date="2018" name="Sci. Rep.">
        <title>Genome sequence of the cauliflower mushroom Sparassis crispa (Hanabiratake) and its association with beneficial usage.</title>
        <authorList>
            <person name="Kiyama R."/>
            <person name="Furutani Y."/>
            <person name="Kawaguchi K."/>
            <person name="Nakanishi T."/>
        </authorList>
    </citation>
    <scope>NUCLEOTIDE SEQUENCE [LARGE SCALE GENOMIC DNA]</scope>
</reference>
<dbReference type="STRING" id="139825.A0A401GIN2"/>
<organism evidence="1 2">
    <name type="scientific">Sparassis crispa</name>
    <dbReference type="NCBI Taxonomy" id="139825"/>
    <lineage>
        <taxon>Eukaryota</taxon>
        <taxon>Fungi</taxon>
        <taxon>Dikarya</taxon>
        <taxon>Basidiomycota</taxon>
        <taxon>Agaricomycotina</taxon>
        <taxon>Agaricomycetes</taxon>
        <taxon>Polyporales</taxon>
        <taxon>Sparassidaceae</taxon>
        <taxon>Sparassis</taxon>
    </lineage>
</organism>
<comment type="caution">
    <text evidence="1">The sequence shown here is derived from an EMBL/GenBank/DDBJ whole genome shotgun (WGS) entry which is preliminary data.</text>
</comment>
<dbReference type="AlphaFoldDB" id="A0A401GIN2"/>
<proteinExistence type="predicted"/>
<protein>
    <submittedName>
        <fullName evidence="1">Uncharacterized protein</fullName>
    </submittedName>
</protein>
<dbReference type="EMBL" id="BFAD01000004">
    <property type="protein sequence ID" value="GBE82064.1"/>
    <property type="molecule type" value="Genomic_DNA"/>
</dbReference>
<accession>A0A401GIN2</accession>
<dbReference type="RefSeq" id="XP_027612977.1">
    <property type="nucleotide sequence ID" value="XM_027757176.1"/>
</dbReference>
<dbReference type="Pfam" id="PF02992">
    <property type="entry name" value="Transposase_21"/>
    <property type="match status" value="1"/>
</dbReference>
<dbReference type="GeneID" id="38778981"/>
<dbReference type="OrthoDB" id="2669721at2759"/>
<keyword evidence="2" id="KW-1185">Reference proteome</keyword>
<dbReference type="InterPro" id="IPR004242">
    <property type="entry name" value="Transposase_21"/>
</dbReference>
<evidence type="ECO:0000313" key="1">
    <source>
        <dbReference type="EMBL" id="GBE82064.1"/>
    </source>
</evidence>
<dbReference type="Proteomes" id="UP000287166">
    <property type="component" value="Unassembled WGS sequence"/>
</dbReference>